<protein>
    <submittedName>
        <fullName evidence="2">Uncharacterized protein</fullName>
    </submittedName>
</protein>
<evidence type="ECO:0000313" key="2">
    <source>
        <dbReference type="EMBL" id="QHT92976.1"/>
    </source>
</evidence>
<feature type="region of interest" description="Disordered" evidence="1">
    <location>
        <begin position="491"/>
        <end position="518"/>
    </location>
</feature>
<dbReference type="EMBL" id="MN740199">
    <property type="protein sequence ID" value="QHT92976.1"/>
    <property type="molecule type" value="Genomic_DNA"/>
</dbReference>
<organism evidence="2">
    <name type="scientific">viral metagenome</name>
    <dbReference type="NCBI Taxonomy" id="1070528"/>
    <lineage>
        <taxon>unclassified sequences</taxon>
        <taxon>metagenomes</taxon>
        <taxon>organismal metagenomes</taxon>
    </lineage>
</organism>
<evidence type="ECO:0000256" key="1">
    <source>
        <dbReference type="SAM" id="MobiDB-lite"/>
    </source>
</evidence>
<dbReference type="Gene3D" id="3.30.40.220">
    <property type="match status" value="2"/>
</dbReference>
<accession>A0A6C0IKM5</accession>
<proteinExistence type="predicted"/>
<dbReference type="AlphaFoldDB" id="A0A6C0IKM5"/>
<sequence length="566" mass="67028">MKDYTEDMLNGLTKCSGCKKQYYLIDGVKTCENCKQRGKSSKEKQKETKVLCKAENCTFKKSDENDYCMKHQINIFIDETLALGKKMCKNYVRGCKTQLENDYSKSSCESCLEKDRERDRKRRGGNASMELDDTHQFCGSCCKTRSKDMFEGEKGSTKTCSVCRERNKLQDEKRDKEHRNAVARIAEQKPERKEKKQEWKENNYEKVALTTMNYRQRQIENDMDGYLKKNAENAKQWRENNPEKVVDNNENKKNNMKIHKSNYKRTAEYKNLAFELNDTDFERLTNENCYYCGIKEENRLNGIDRKDSIIGYTLDNCVSCCTMCNYVKGSLELEPFFKRIEHILTYNGKIQGNYCYDAFSDHKGSSYTTYQKRAIRKQLDFLLTKPEFDMLIHNDCYICGKKTIDGHVNGVDRINNTEGYTLNNVKSCCGECNYMKKSYDLDEFMDKLCRIYNKQNLEKINDDKKDQNRINQQNYRERQIEDIGIDVLRKKKTEQKRKERSGTDNTIVKNKNKKTPEELRELRRLKKQRQRQALREKYGDEEFKQKRATELAEYRAKIKQDKMDVN</sequence>
<name>A0A6C0IKM5_9ZZZZ</name>
<reference evidence="2" key="1">
    <citation type="journal article" date="2020" name="Nature">
        <title>Giant virus diversity and host interactions through global metagenomics.</title>
        <authorList>
            <person name="Schulz F."/>
            <person name="Roux S."/>
            <person name="Paez-Espino D."/>
            <person name="Jungbluth S."/>
            <person name="Walsh D.A."/>
            <person name="Denef V.J."/>
            <person name="McMahon K.D."/>
            <person name="Konstantinidis K.T."/>
            <person name="Eloe-Fadrosh E.A."/>
            <person name="Kyrpides N.C."/>
            <person name="Woyke T."/>
        </authorList>
    </citation>
    <scope>NUCLEOTIDE SEQUENCE</scope>
    <source>
        <strain evidence="2">GVMAG-M-3300023210-19</strain>
    </source>
</reference>